<keyword evidence="3" id="KW-1185">Reference proteome</keyword>
<evidence type="ECO:0000256" key="1">
    <source>
        <dbReference type="ARBA" id="ARBA00022729"/>
    </source>
</evidence>
<dbReference type="RefSeq" id="WP_164697286.1">
    <property type="nucleotide sequence ID" value="NZ_JAAIKB010000014.1"/>
</dbReference>
<dbReference type="Pfam" id="PF13517">
    <property type="entry name" value="FG-GAP_3"/>
    <property type="match status" value="2"/>
</dbReference>
<dbReference type="AlphaFoldDB" id="A0A6M1LTM2"/>
<dbReference type="Gene3D" id="2.150.10.10">
    <property type="entry name" value="Serralysin-like metalloprotease, C-terminal"/>
    <property type="match status" value="1"/>
</dbReference>
<sequence length="522" mass="54287">MARVTFALNPPFDLLSSLDDLVNTSVRTRSSNAFIVDGSIGGRSASIEVYGVGFGANSLNLIAFNGGAIVTDVRFVVNGERLMDVSGAFLTGNNLYRWLNFGDGEAFDAAIMAGDSEVRMSNLGETQGGRDGNDIMFGYGGNDTLEGGTGNDSVWGGDGDDVLTGGTGNDLLLGEAGFDVARFLVSRANAEWARLADGSWRVTTTTDGSDVIGGIERIDFIGTSVTLGNTARPRDLNGDGLADLAWRGTDGTVALWTMSNLSITGGGQVARVGTEWQLLGLAETDGNGRADLVWLSTGGAIQVWSMNGTSVGLANVPGSRPGNVTFQGMADLTGDGNADLVWRNPSTGAVSMQRLDGVYGISGERSIGTVATSWSISGLGDFNADGRADILWRGASGEVVVWAMDGNTVAGGGQVAQIGLDWQVRGLADLNADGRADMVWRNGTTGDVVVWLMNGLSIIGGGSLGQVETSWDIKALGDVNGDGRADLIWRSGGGTVVNWYMDGSRVLGGGVVLDVSPDWQLI</sequence>
<evidence type="ECO:0000313" key="2">
    <source>
        <dbReference type="EMBL" id="NGM23373.1"/>
    </source>
</evidence>
<reference evidence="2 3" key="1">
    <citation type="submission" date="2020-02" db="EMBL/GenBank/DDBJ databases">
        <authorList>
            <person name="Kim H.M."/>
            <person name="Jeon C.O."/>
        </authorList>
    </citation>
    <scope>NUCLEOTIDE SEQUENCE [LARGE SCALE GENOMIC DNA]</scope>
    <source>
        <strain evidence="2 3">PeD5</strain>
    </source>
</reference>
<proteinExistence type="predicted"/>
<dbReference type="Proteomes" id="UP000475385">
    <property type="component" value="Unassembled WGS sequence"/>
</dbReference>
<dbReference type="SUPFAM" id="SSF51120">
    <property type="entry name" value="beta-Roll"/>
    <property type="match status" value="1"/>
</dbReference>
<dbReference type="SUPFAM" id="SSF69318">
    <property type="entry name" value="Integrin alpha N-terminal domain"/>
    <property type="match status" value="1"/>
</dbReference>
<dbReference type="InterPro" id="IPR001343">
    <property type="entry name" value="Hemolysn_Ca-bd"/>
</dbReference>
<keyword evidence="1" id="KW-0732">Signal</keyword>
<comment type="caution">
    <text evidence="2">The sequence shown here is derived from an EMBL/GenBank/DDBJ whole genome shotgun (WGS) entry which is preliminary data.</text>
</comment>
<dbReference type="Gene3D" id="2.130.10.130">
    <property type="entry name" value="Integrin alpha, N-terminal"/>
    <property type="match status" value="1"/>
</dbReference>
<dbReference type="InterPro" id="IPR028994">
    <property type="entry name" value="Integrin_alpha_N"/>
</dbReference>
<dbReference type="PRINTS" id="PR00313">
    <property type="entry name" value="CABNDNGRPT"/>
</dbReference>
<dbReference type="InterPro" id="IPR013517">
    <property type="entry name" value="FG-GAP"/>
</dbReference>
<reference evidence="2 3" key="2">
    <citation type="submission" date="2020-03" db="EMBL/GenBank/DDBJ databases">
        <title>Roseomonas stagni sp. nov., isolated from pond water in Japan.</title>
        <authorList>
            <person name="Furuhata K."/>
            <person name="Miyamoto H."/>
            <person name="Goto K."/>
        </authorList>
    </citation>
    <scope>NUCLEOTIDE SEQUENCE [LARGE SCALE GENOMIC DNA]</scope>
    <source>
        <strain evidence="2 3">PeD5</strain>
    </source>
</reference>
<accession>A0A6M1LTM2</accession>
<dbReference type="Pfam" id="PF00353">
    <property type="entry name" value="HemolysinCabind"/>
    <property type="match status" value="1"/>
</dbReference>
<protein>
    <recommendedName>
        <fullName evidence="4">VCBS repeat-containing protein</fullName>
    </recommendedName>
</protein>
<dbReference type="InterPro" id="IPR011049">
    <property type="entry name" value="Serralysin-like_metalloprot_C"/>
</dbReference>
<organism evidence="2 3">
    <name type="scientific">Falsiroseomonas algicola</name>
    <dbReference type="NCBI Taxonomy" id="2716930"/>
    <lineage>
        <taxon>Bacteria</taxon>
        <taxon>Pseudomonadati</taxon>
        <taxon>Pseudomonadota</taxon>
        <taxon>Alphaproteobacteria</taxon>
        <taxon>Acetobacterales</taxon>
        <taxon>Roseomonadaceae</taxon>
        <taxon>Falsiroseomonas</taxon>
    </lineage>
</organism>
<dbReference type="EMBL" id="JAAIKB010000014">
    <property type="protein sequence ID" value="NGM23373.1"/>
    <property type="molecule type" value="Genomic_DNA"/>
</dbReference>
<evidence type="ECO:0008006" key="4">
    <source>
        <dbReference type="Google" id="ProtNLM"/>
    </source>
</evidence>
<dbReference type="GO" id="GO:0005509">
    <property type="term" value="F:calcium ion binding"/>
    <property type="evidence" value="ECO:0007669"/>
    <property type="project" value="InterPro"/>
</dbReference>
<dbReference type="PANTHER" id="PTHR46580:SF2">
    <property type="entry name" value="MAM DOMAIN-CONTAINING PROTEIN"/>
    <property type="match status" value="1"/>
</dbReference>
<name>A0A6M1LTM2_9PROT</name>
<gene>
    <name evidence="2" type="ORF">G3576_25395</name>
</gene>
<evidence type="ECO:0000313" key="3">
    <source>
        <dbReference type="Proteomes" id="UP000475385"/>
    </source>
</evidence>
<dbReference type="PANTHER" id="PTHR46580">
    <property type="entry name" value="SENSOR KINASE-RELATED"/>
    <property type="match status" value="1"/>
</dbReference>